<evidence type="ECO:0000256" key="3">
    <source>
        <dbReference type="ARBA" id="ARBA00022525"/>
    </source>
</evidence>
<dbReference type="GO" id="GO:0010052">
    <property type="term" value="P:guard cell differentiation"/>
    <property type="evidence" value="ECO:0007669"/>
    <property type="project" value="UniProtKB-UniRule"/>
</dbReference>
<evidence type="ECO:0000256" key="2">
    <source>
        <dbReference type="ARBA" id="ARBA00008127"/>
    </source>
</evidence>
<evidence type="ECO:0000313" key="9">
    <source>
        <dbReference type="RefSeq" id="XP_020097397.1"/>
    </source>
</evidence>
<proteinExistence type="inferred from homology"/>
<evidence type="ECO:0000256" key="4">
    <source>
        <dbReference type="ARBA" id="ARBA00022729"/>
    </source>
</evidence>
<dbReference type="OrthoDB" id="645396at2759"/>
<feature type="region of interest" description="Disordered" evidence="7">
    <location>
        <begin position="58"/>
        <end position="81"/>
    </location>
</feature>
<keyword evidence="5" id="KW-1015">Disulfide bond</keyword>
<keyword evidence="3 6" id="KW-0964">Secreted</keyword>
<evidence type="ECO:0000256" key="5">
    <source>
        <dbReference type="ARBA" id="ARBA00023157"/>
    </source>
</evidence>
<keyword evidence="8" id="KW-1185">Reference proteome</keyword>
<feature type="chain" id="PRO_5028522130" description="Epidermal patterning factor-like protein" evidence="6">
    <location>
        <begin position="31"/>
        <end position="131"/>
    </location>
</feature>
<dbReference type="GO" id="GO:0005576">
    <property type="term" value="C:extracellular region"/>
    <property type="evidence" value="ECO:0007669"/>
    <property type="project" value="UniProtKB-SubCell"/>
</dbReference>
<sequence length="131" mass="14411">MWVGYFGPHRRVWLLLLLLLSSVLFLVTEATVRRLSTHGSQGQLQTLLHASLESSKELVGGERHPGSVNGGEIEESSTLGSRPPSCEHKCGGCVPCLAIQVPTAMDRIELHYSNYEPEGWKCKCGSTFFNP</sequence>
<dbReference type="RefSeq" id="XP_020097397.1">
    <property type="nucleotide sequence ID" value="XM_020241808.1"/>
</dbReference>
<dbReference type="Pfam" id="PF17181">
    <property type="entry name" value="EPF"/>
    <property type="match status" value="1"/>
</dbReference>
<dbReference type="Proteomes" id="UP000515123">
    <property type="component" value="Linkage group 10"/>
</dbReference>
<comment type="subcellular location">
    <subcellularLocation>
        <location evidence="1 6">Secreted</location>
    </subcellularLocation>
</comment>
<dbReference type="GeneID" id="109716389"/>
<comment type="function">
    <text evidence="6">Controls stomatal patterning.</text>
</comment>
<name>A0A6P5FP02_ANACO</name>
<accession>A0A6P5FP02</accession>
<reference evidence="8" key="1">
    <citation type="journal article" date="2015" name="Nat. Genet.">
        <title>The pineapple genome and the evolution of CAM photosynthesis.</title>
        <authorList>
            <person name="Ming R."/>
            <person name="VanBuren R."/>
            <person name="Wai C.M."/>
            <person name="Tang H."/>
            <person name="Schatz M.C."/>
            <person name="Bowers J.E."/>
            <person name="Lyons E."/>
            <person name="Wang M.L."/>
            <person name="Chen J."/>
            <person name="Biggers E."/>
            <person name="Zhang J."/>
            <person name="Huang L."/>
            <person name="Zhang L."/>
            <person name="Miao W."/>
            <person name="Zhang J."/>
            <person name="Ye Z."/>
            <person name="Miao C."/>
            <person name="Lin Z."/>
            <person name="Wang H."/>
            <person name="Zhou H."/>
            <person name="Yim W.C."/>
            <person name="Priest H.D."/>
            <person name="Zheng C."/>
            <person name="Woodhouse M."/>
            <person name="Edger P.P."/>
            <person name="Guyot R."/>
            <person name="Guo H.B."/>
            <person name="Guo H."/>
            <person name="Zheng G."/>
            <person name="Singh R."/>
            <person name="Sharma A."/>
            <person name="Min X."/>
            <person name="Zheng Y."/>
            <person name="Lee H."/>
            <person name="Gurtowski J."/>
            <person name="Sedlazeck F.J."/>
            <person name="Harkess A."/>
            <person name="McKain M.R."/>
            <person name="Liao Z."/>
            <person name="Fang J."/>
            <person name="Liu J."/>
            <person name="Zhang X."/>
            <person name="Zhang Q."/>
            <person name="Hu W."/>
            <person name="Qin Y."/>
            <person name="Wang K."/>
            <person name="Chen L.Y."/>
            <person name="Shirley N."/>
            <person name="Lin Y.R."/>
            <person name="Liu L.Y."/>
            <person name="Hernandez A.G."/>
            <person name="Wright C.L."/>
            <person name="Bulone V."/>
            <person name="Tuskan G.A."/>
            <person name="Heath K."/>
            <person name="Zee F."/>
            <person name="Moore P.H."/>
            <person name="Sunkar R."/>
            <person name="Leebens-Mack J.H."/>
            <person name="Mockler T."/>
            <person name="Bennetzen J.L."/>
            <person name="Freeling M."/>
            <person name="Sankoff D."/>
            <person name="Paterson A.H."/>
            <person name="Zhu X."/>
            <person name="Yang X."/>
            <person name="Smith J.A."/>
            <person name="Cushman J.C."/>
            <person name="Paull R.E."/>
            <person name="Yu Q."/>
        </authorList>
    </citation>
    <scope>NUCLEOTIDE SEQUENCE [LARGE SCALE GENOMIC DNA]</scope>
    <source>
        <strain evidence="8">cv. F153</strain>
    </source>
</reference>
<evidence type="ECO:0000313" key="8">
    <source>
        <dbReference type="Proteomes" id="UP000515123"/>
    </source>
</evidence>
<keyword evidence="6" id="KW-0217">Developmental protein</keyword>
<reference evidence="9" key="2">
    <citation type="submission" date="2025-08" db="UniProtKB">
        <authorList>
            <consortium name="RefSeq"/>
        </authorList>
    </citation>
    <scope>IDENTIFICATION</scope>
    <source>
        <tissue evidence="9">Leaf</tissue>
    </source>
</reference>
<organism evidence="8 9">
    <name type="scientific">Ananas comosus</name>
    <name type="common">Pineapple</name>
    <name type="synonym">Ananas ananas</name>
    <dbReference type="NCBI Taxonomy" id="4615"/>
    <lineage>
        <taxon>Eukaryota</taxon>
        <taxon>Viridiplantae</taxon>
        <taxon>Streptophyta</taxon>
        <taxon>Embryophyta</taxon>
        <taxon>Tracheophyta</taxon>
        <taxon>Spermatophyta</taxon>
        <taxon>Magnoliopsida</taxon>
        <taxon>Liliopsida</taxon>
        <taxon>Poales</taxon>
        <taxon>Bromeliaceae</taxon>
        <taxon>Bromelioideae</taxon>
        <taxon>Ananas</taxon>
    </lineage>
</organism>
<evidence type="ECO:0000256" key="7">
    <source>
        <dbReference type="SAM" id="MobiDB-lite"/>
    </source>
</evidence>
<evidence type="ECO:0000256" key="6">
    <source>
        <dbReference type="RuleBase" id="RU367102"/>
    </source>
</evidence>
<gene>
    <name evidence="9" type="primary">LOC109716389</name>
</gene>
<comment type="similarity">
    <text evidence="2 6">Belongs to the plant cysteine rich small secretory peptide family. Epidermal patterning factor subfamily.</text>
</comment>
<feature type="signal peptide" evidence="6">
    <location>
        <begin position="1"/>
        <end position="30"/>
    </location>
</feature>
<keyword evidence="4 6" id="KW-0732">Signal</keyword>
<evidence type="ECO:0000256" key="1">
    <source>
        <dbReference type="ARBA" id="ARBA00004613"/>
    </source>
</evidence>
<dbReference type="InterPro" id="IPR039455">
    <property type="entry name" value="EPFL"/>
</dbReference>
<dbReference type="PANTHER" id="PTHR33109:SF74">
    <property type="entry name" value="EPIDERMAL PATTERNING FACTOR-LIKE PROTEIN"/>
    <property type="match status" value="1"/>
</dbReference>
<protein>
    <recommendedName>
        <fullName evidence="6">Epidermal patterning factor-like protein</fullName>
    </recommendedName>
</protein>
<dbReference type="PANTHER" id="PTHR33109">
    <property type="entry name" value="EPIDERMAL PATTERNING FACTOR-LIKE PROTEIN 4"/>
    <property type="match status" value="1"/>
</dbReference>
<dbReference type="AlphaFoldDB" id="A0A6P5FP02"/>